<reference evidence="2" key="1">
    <citation type="submission" date="2020-03" db="EMBL/GenBank/DDBJ databases">
        <authorList>
            <person name="Weist P."/>
        </authorList>
    </citation>
    <scope>NUCLEOTIDE SEQUENCE</scope>
</reference>
<evidence type="ECO:0000256" key="1">
    <source>
        <dbReference type="SAM" id="MobiDB-lite"/>
    </source>
</evidence>
<dbReference type="AlphaFoldDB" id="A0A9N7UNN3"/>
<keyword evidence="3" id="KW-1185">Reference proteome</keyword>
<evidence type="ECO:0000313" key="2">
    <source>
        <dbReference type="EMBL" id="CAB1435826.1"/>
    </source>
</evidence>
<comment type="caution">
    <text evidence="2">The sequence shown here is derived from an EMBL/GenBank/DDBJ whole genome shotgun (WGS) entry which is preliminary data.</text>
</comment>
<proteinExistence type="predicted"/>
<feature type="compositionally biased region" description="Basic residues" evidence="1">
    <location>
        <begin position="86"/>
        <end position="96"/>
    </location>
</feature>
<name>A0A9N7UNN3_PLEPL</name>
<organism evidence="2 3">
    <name type="scientific">Pleuronectes platessa</name>
    <name type="common">European plaice</name>
    <dbReference type="NCBI Taxonomy" id="8262"/>
    <lineage>
        <taxon>Eukaryota</taxon>
        <taxon>Metazoa</taxon>
        <taxon>Chordata</taxon>
        <taxon>Craniata</taxon>
        <taxon>Vertebrata</taxon>
        <taxon>Euteleostomi</taxon>
        <taxon>Actinopterygii</taxon>
        <taxon>Neopterygii</taxon>
        <taxon>Teleostei</taxon>
        <taxon>Neoteleostei</taxon>
        <taxon>Acanthomorphata</taxon>
        <taxon>Carangaria</taxon>
        <taxon>Pleuronectiformes</taxon>
        <taxon>Pleuronectoidei</taxon>
        <taxon>Pleuronectidae</taxon>
        <taxon>Pleuronectes</taxon>
    </lineage>
</organism>
<protein>
    <submittedName>
        <fullName evidence="2">Uncharacterized protein</fullName>
    </submittedName>
</protein>
<feature type="region of interest" description="Disordered" evidence="1">
    <location>
        <begin position="1"/>
        <end position="146"/>
    </location>
</feature>
<dbReference type="Proteomes" id="UP001153269">
    <property type="component" value="Unassembled WGS sequence"/>
</dbReference>
<gene>
    <name evidence="2" type="ORF">PLEPLA_LOCUS23871</name>
</gene>
<evidence type="ECO:0000313" key="3">
    <source>
        <dbReference type="Proteomes" id="UP001153269"/>
    </source>
</evidence>
<accession>A0A9N7UNN3</accession>
<dbReference type="EMBL" id="CADEAL010001816">
    <property type="protein sequence ID" value="CAB1435826.1"/>
    <property type="molecule type" value="Genomic_DNA"/>
</dbReference>
<feature type="compositionally biased region" description="Basic and acidic residues" evidence="1">
    <location>
        <begin position="97"/>
        <end position="124"/>
    </location>
</feature>
<feature type="compositionally biased region" description="Basic and acidic residues" evidence="1">
    <location>
        <begin position="32"/>
        <end position="85"/>
    </location>
</feature>
<sequence>MPRKNLGFPPPPPRKNLEGGLKNPPTPLGFGPDREGKGRGRERGGEEGRRGKEGERRGKEKERRRGKEGKREGERRKGEGKEKGGRGRRGERRRGGRGGEEKRGGRERKRGEEGGERREGERGRGGQTASKSMEEKKPSNWAHTRVRTSSALGNLVIMTAGPDNDCSRHETHMWLFEACLRGEERTGDSKRKETRVATHLGNHAAVKEGWRLSGLFLSRERGRREGEGRETDHDTERMADIRVKTEGRATDRVLEAEF</sequence>